<keyword evidence="4" id="KW-1185">Reference proteome</keyword>
<dbReference type="InterPro" id="IPR000086">
    <property type="entry name" value="NUDIX_hydrolase_dom"/>
</dbReference>
<evidence type="ECO:0000313" key="4">
    <source>
        <dbReference type="Proteomes" id="UP001603978"/>
    </source>
</evidence>
<reference evidence="3 4" key="1">
    <citation type="submission" date="2024-10" db="EMBL/GenBank/DDBJ databases">
        <authorList>
            <person name="Topkara A.R."/>
            <person name="Saygin H."/>
        </authorList>
    </citation>
    <scope>NUCLEOTIDE SEQUENCE [LARGE SCALE GENOMIC DNA]</scope>
    <source>
        <strain evidence="3 4">M3C6</strain>
    </source>
</reference>
<name>A0ABW7AIY2_9ACTN</name>
<protein>
    <submittedName>
        <fullName evidence="3">NUDIX domain-containing protein</fullName>
    </submittedName>
</protein>
<dbReference type="SUPFAM" id="SSF55811">
    <property type="entry name" value="Nudix"/>
    <property type="match status" value="1"/>
</dbReference>
<proteinExistence type="inferred from homology"/>
<organism evidence="3 4">
    <name type="scientific">Nonomuraea marmarensis</name>
    <dbReference type="NCBI Taxonomy" id="3351344"/>
    <lineage>
        <taxon>Bacteria</taxon>
        <taxon>Bacillati</taxon>
        <taxon>Actinomycetota</taxon>
        <taxon>Actinomycetes</taxon>
        <taxon>Streptosporangiales</taxon>
        <taxon>Streptosporangiaceae</taxon>
        <taxon>Nonomuraea</taxon>
    </lineage>
</organism>
<dbReference type="EMBL" id="JBICRM010000015">
    <property type="protein sequence ID" value="MFG1706391.1"/>
    <property type="molecule type" value="Genomic_DNA"/>
</dbReference>
<accession>A0ABW7AIY2</accession>
<evidence type="ECO:0000313" key="3">
    <source>
        <dbReference type="EMBL" id="MFG1706391.1"/>
    </source>
</evidence>
<comment type="caution">
    <text evidence="3">The sequence shown here is derived from an EMBL/GenBank/DDBJ whole genome shotgun (WGS) entry which is preliminary data.</text>
</comment>
<sequence>MDQRERKAQVRAIAITEDDHLLTIKRIKPGQNPYWVLPGGGVDAQDASLEEALHREIREELAGEADLTALVSVLETVLLPGPHPRLRFHRAQRTGVRRT</sequence>
<feature type="domain" description="Nudix hydrolase" evidence="2">
    <location>
        <begin position="5"/>
        <end position="99"/>
    </location>
</feature>
<gene>
    <name evidence="3" type="ORF">ACFLIM_24655</name>
</gene>
<dbReference type="PANTHER" id="PTHR43736:SF1">
    <property type="entry name" value="DIHYDRONEOPTERIN TRIPHOSPHATE DIPHOSPHATASE"/>
    <property type="match status" value="1"/>
</dbReference>
<dbReference type="RefSeq" id="WP_393169201.1">
    <property type="nucleotide sequence ID" value="NZ_JBICRM010000015.1"/>
</dbReference>
<comment type="similarity">
    <text evidence="1">Belongs to the Nudix hydrolase family.</text>
</comment>
<dbReference type="Gene3D" id="3.90.79.10">
    <property type="entry name" value="Nucleoside Triphosphate Pyrophosphohydrolase"/>
    <property type="match status" value="1"/>
</dbReference>
<dbReference type="Pfam" id="PF00293">
    <property type="entry name" value="NUDIX"/>
    <property type="match status" value="1"/>
</dbReference>
<dbReference type="PANTHER" id="PTHR43736">
    <property type="entry name" value="ADP-RIBOSE PYROPHOSPHATASE"/>
    <property type="match status" value="1"/>
</dbReference>
<dbReference type="PROSITE" id="PS51462">
    <property type="entry name" value="NUDIX"/>
    <property type="match status" value="1"/>
</dbReference>
<dbReference type="Proteomes" id="UP001603978">
    <property type="component" value="Unassembled WGS sequence"/>
</dbReference>
<evidence type="ECO:0000259" key="2">
    <source>
        <dbReference type="PROSITE" id="PS51462"/>
    </source>
</evidence>
<dbReference type="InterPro" id="IPR015797">
    <property type="entry name" value="NUDIX_hydrolase-like_dom_sf"/>
</dbReference>
<evidence type="ECO:0000256" key="1">
    <source>
        <dbReference type="ARBA" id="ARBA00005582"/>
    </source>
</evidence>